<reference evidence="1" key="1">
    <citation type="submission" date="2023-05" db="EMBL/GenBank/DDBJ databases">
        <authorList>
            <consortium name="ELIXIR-Norway"/>
        </authorList>
    </citation>
    <scope>NUCLEOTIDE SEQUENCE</scope>
</reference>
<accession>A0AC59YEY7</accession>
<name>A0AC59YEY7_RANTA</name>
<sequence>MEERAVCARVRGGAVTNARLPSPNQLTRCSFHSLGVYTTASPELSRLHLRVSASRFQLHGVYLMVQSVKNLPTMQKSLVPSLSVVDPLEKEMATHSSILAWEIPWTEEPGRLHSPRGCKSSTRLSH</sequence>
<gene>
    <name evidence="1" type="ORF">MRATA1EN22A_LOCUS5302</name>
</gene>
<organism evidence="1 2">
    <name type="scientific">Rangifer tarandus platyrhynchus</name>
    <name type="common">Svalbard reindeer</name>
    <dbReference type="NCBI Taxonomy" id="3082113"/>
    <lineage>
        <taxon>Eukaryota</taxon>
        <taxon>Metazoa</taxon>
        <taxon>Chordata</taxon>
        <taxon>Craniata</taxon>
        <taxon>Vertebrata</taxon>
        <taxon>Euteleostomi</taxon>
        <taxon>Mammalia</taxon>
        <taxon>Eutheria</taxon>
        <taxon>Laurasiatheria</taxon>
        <taxon>Artiodactyla</taxon>
        <taxon>Ruminantia</taxon>
        <taxon>Pecora</taxon>
        <taxon>Cervidae</taxon>
        <taxon>Odocoileinae</taxon>
        <taxon>Rangifer</taxon>
    </lineage>
</organism>
<evidence type="ECO:0000313" key="1">
    <source>
        <dbReference type="EMBL" id="CAM9636055.1"/>
    </source>
</evidence>
<evidence type="ECO:0000313" key="2">
    <source>
        <dbReference type="Proteomes" id="UP001162501"/>
    </source>
</evidence>
<dbReference type="EMBL" id="OX596098">
    <property type="protein sequence ID" value="CAM9636055.1"/>
    <property type="molecule type" value="Genomic_DNA"/>
</dbReference>
<protein>
    <submittedName>
        <fullName evidence="1">Uncharacterized protein</fullName>
    </submittedName>
</protein>
<proteinExistence type="predicted"/>
<reference evidence="1" key="2">
    <citation type="submission" date="2025-03" db="EMBL/GenBank/DDBJ databases">
        <authorList>
            <consortium name="ELIXIR-Norway"/>
            <consortium name="Elixir Norway"/>
        </authorList>
    </citation>
    <scope>NUCLEOTIDE SEQUENCE</scope>
</reference>
<dbReference type="Proteomes" id="UP001162501">
    <property type="component" value="Chromosome 14"/>
</dbReference>